<dbReference type="EMBL" id="CALOZG010000040">
    <property type="protein sequence ID" value="CAH4034505.1"/>
    <property type="molecule type" value="Genomic_DNA"/>
</dbReference>
<gene>
    <name evidence="2" type="ORF">PIBRA_LOCUS10686</name>
</gene>
<name>A0A9P0XH00_PIEBR</name>
<feature type="signal peptide" evidence="1">
    <location>
        <begin position="1"/>
        <end position="18"/>
    </location>
</feature>
<evidence type="ECO:0000313" key="3">
    <source>
        <dbReference type="Proteomes" id="UP001152562"/>
    </source>
</evidence>
<sequence>MKLVALICSLLVVVACQANYGATPTTVNNYVQNHNFNYNLNYNMYDPNAYYNNIQQQYQNAMIGRYYSVYRPNIVEGILHVAADTVRDIGSLLGRHY</sequence>
<organism evidence="2 3">
    <name type="scientific">Pieris brassicae</name>
    <name type="common">White butterfly</name>
    <name type="synonym">Large white butterfly</name>
    <dbReference type="NCBI Taxonomy" id="7116"/>
    <lineage>
        <taxon>Eukaryota</taxon>
        <taxon>Metazoa</taxon>
        <taxon>Ecdysozoa</taxon>
        <taxon>Arthropoda</taxon>
        <taxon>Hexapoda</taxon>
        <taxon>Insecta</taxon>
        <taxon>Pterygota</taxon>
        <taxon>Neoptera</taxon>
        <taxon>Endopterygota</taxon>
        <taxon>Lepidoptera</taxon>
        <taxon>Glossata</taxon>
        <taxon>Ditrysia</taxon>
        <taxon>Papilionoidea</taxon>
        <taxon>Pieridae</taxon>
        <taxon>Pierinae</taxon>
        <taxon>Pieris</taxon>
    </lineage>
</organism>
<dbReference type="PROSITE" id="PS51257">
    <property type="entry name" value="PROKAR_LIPOPROTEIN"/>
    <property type="match status" value="1"/>
</dbReference>
<dbReference type="Proteomes" id="UP001152562">
    <property type="component" value="Unassembled WGS sequence"/>
</dbReference>
<comment type="caution">
    <text evidence="2">The sequence shown here is derived from an EMBL/GenBank/DDBJ whole genome shotgun (WGS) entry which is preliminary data.</text>
</comment>
<dbReference type="AlphaFoldDB" id="A0A9P0XH00"/>
<evidence type="ECO:0000313" key="2">
    <source>
        <dbReference type="EMBL" id="CAH4034505.1"/>
    </source>
</evidence>
<keyword evidence="1" id="KW-0732">Signal</keyword>
<proteinExistence type="predicted"/>
<feature type="chain" id="PRO_5040251483" evidence="1">
    <location>
        <begin position="19"/>
        <end position="97"/>
    </location>
</feature>
<protein>
    <submittedName>
        <fullName evidence="2">Uncharacterized protein</fullName>
    </submittedName>
</protein>
<accession>A0A9P0XH00</accession>
<keyword evidence="3" id="KW-1185">Reference proteome</keyword>
<reference evidence="2" key="1">
    <citation type="submission" date="2022-05" db="EMBL/GenBank/DDBJ databases">
        <authorList>
            <person name="Okamura Y."/>
        </authorList>
    </citation>
    <scope>NUCLEOTIDE SEQUENCE</scope>
</reference>
<evidence type="ECO:0000256" key="1">
    <source>
        <dbReference type="SAM" id="SignalP"/>
    </source>
</evidence>